<feature type="transmembrane region" description="Helical" evidence="6">
    <location>
        <begin position="121"/>
        <end position="140"/>
    </location>
</feature>
<dbReference type="NCBIfam" id="TIGR02900">
    <property type="entry name" value="spore_V_B"/>
    <property type="match status" value="1"/>
</dbReference>
<dbReference type="AlphaFoldDB" id="C8W6F3"/>
<feature type="transmembrane region" description="Helical" evidence="6">
    <location>
        <begin position="276"/>
        <end position="304"/>
    </location>
</feature>
<dbReference type="OrthoDB" id="9775950at2"/>
<dbReference type="InterPro" id="IPR050833">
    <property type="entry name" value="Poly_Biosynth_Transport"/>
</dbReference>
<accession>C8W6F3</accession>
<feature type="transmembrane region" description="Helical" evidence="6">
    <location>
        <begin position="231"/>
        <end position="256"/>
    </location>
</feature>
<feature type="transmembrane region" description="Helical" evidence="6">
    <location>
        <begin position="89"/>
        <end position="115"/>
    </location>
</feature>
<dbReference type="PIRSF" id="PIRSF038958">
    <property type="entry name" value="PG_synth_SpoVB"/>
    <property type="match status" value="1"/>
</dbReference>
<feature type="transmembrane region" description="Helical" evidence="6">
    <location>
        <begin position="47"/>
        <end position="69"/>
    </location>
</feature>
<dbReference type="eggNOG" id="COG2244">
    <property type="taxonomic scope" value="Bacteria"/>
</dbReference>
<dbReference type="PANTHER" id="PTHR30250">
    <property type="entry name" value="PST FAMILY PREDICTED COLANIC ACID TRANSPORTER"/>
    <property type="match status" value="1"/>
</dbReference>
<dbReference type="KEGG" id="dae:Dtox_1366"/>
<evidence type="ECO:0000256" key="1">
    <source>
        <dbReference type="ARBA" id="ARBA00004651"/>
    </source>
</evidence>
<keyword evidence="8" id="KW-1185">Reference proteome</keyword>
<reference evidence="7 8" key="1">
    <citation type="journal article" date="2009" name="Stand. Genomic Sci.">
        <title>Complete genome sequence of Desulfotomaculum acetoxidans type strain (5575).</title>
        <authorList>
            <person name="Spring S."/>
            <person name="Lapidus A."/>
            <person name="Schroder M."/>
            <person name="Gleim D."/>
            <person name="Sims D."/>
            <person name="Meincke L."/>
            <person name="Glavina Del Rio T."/>
            <person name="Tice H."/>
            <person name="Copeland A."/>
            <person name="Cheng J.F."/>
            <person name="Lucas S."/>
            <person name="Chen F."/>
            <person name="Nolan M."/>
            <person name="Bruce D."/>
            <person name="Goodwin L."/>
            <person name="Pitluck S."/>
            <person name="Ivanova N."/>
            <person name="Mavromatis K."/>
            <person name="Mikhailova N."/>
            <person name="Pati A."/>
            <person name="Chen A."/>
            <person name="Palaniappan K."/>
            <person name="Land M."/>
            <person name="Hauser L."/>
            <person name="Chang Y.J."/>
            <person name="Jeffries C.D."/>
            <person name="Chain P."/>
            <person name="Saunders E."/>
            <person name="Brettin T."/>
            <person name="Detter J.C."/>
            <person name="Goker M."/>
            <person name="Bristow J."/>
            <person name="Eisen J.A."/>
            <person name="Markowitz V."/>
            <person name="Hugenholtz P."/>
            <person name="Kyrpides N.C."/>
            <person name="Klenk H.P."/>
            <person name="Han C."/>
        </authorList>
    </citation>
    <scope>NUCLEOTIDE SEQUENCE [LARGE SCALE GENOMIC DNA]</scope>
    <source>
        <strain evidence="8">ATCC 49208 / DSM 771 / VKM B-1644</strain>
    </source>
</reference>
<evidence type="ECO:0000256" key="3">
    <source>
        <dbReference type="ARBA" id="ARBA00022692"/>
    </source>
</evidence>
<dbReference type="STRING" id="485916.Dtox_1366"/>
<dbReference type="GO" id="GO:0005886">
    <property type="term" value="C:plasma membrane"/>
    <property type="evidence" value="ECO:0007669"/>
    <property type="project" value="UniProtKB-SubCell"/>
</dbReference>
<keyword evidence="4 6" id="KW-1133">Transmembrane helix</keyword>
<feature type="transmembrane region" description="Helical" evidence="6">
    <location>
        <begin position="325"/>
        <end position="351"/>
    </location>
</feature>
<dbReference type="InterPro" id="IPR024923">
    <property type="entry name" value="PG_synth_SpoVB"/>
</dbReference>
<feature type="transmembrane region" description="Helical" evidence="6">
    <location>
        <begin position="182"/>
        <end position="207"/>
    </location>
</feature>
<organism evidence="7 8">
    <name type="scientific">Desulfofarcimen acetoxidans (strain ATCC 49208 / DSM 771 / KCTC 5769 / VKM B-1644 / 5575)</name>
    <name type="common">Desulfotomaculum acetoxidans</name>
    <dbReference type="NCBI Taxonomy" id="485916"/>
    <lineage>
        <taxon>Bacteria</taxon>
        <taxon>Bacillati</taxon>
        <taxon>Bacillota</taxon>
        <taxon>Clostridia</taxon>
        <taxon>Eubacteriales</taxon>
        <taxon>Peptococcaceae</taxon>
        <taxon>Desulfofarcimen</taxon>
    </lineage>
</organism>
<dbReference type="RefSeq" id="WP_015756957.1">
    <property type="nucleotide sequence ID" value="NC_013216.1"/>
</dbReference>
<keyword evidence="2" id="KW-1003">Cell membrane</keyword>
<dbReference type="PANTHER" id="PTHR30250:SF24">
    <property type="entry name" value="STAGE V SPORULATION PROTEIN B"/>
    <property type="match status" value="1"/>
</dbReference>
<dbReference type="Proteomes" id="UP000002217">
    <property type="component" value="Chromosome"/>
</dbReference>
<dbReference type="InterPro" id="IPR014249">
    <property type="entry name" value="Spore_V_B"/>
</dbReference>
<evidence type="ECO:0000313" key="8">
    <source>
        <dbReference type="Proteomes" id="UP000002217"/>
    </source>
</evidence>
<dbReference type="EMBL" id="CP001720">
    <property type="protein sequence ID" value="ACV62242.1"/>
    <property type="molecule type" value="Genomic_DNA"/>
</dbReference>
<feature type="transmembrane region" description="Helical" evidence="6">
    <location>
        <begin position="357"/>
        <end position="381"/>
    </location>
</feature>
<protein>
    <submittedName>
        <fullName evidence="7">Stage V sporulation protein B</fullName>
    </submittedName>
</protein>
<feature type="transmembrane region" description="Helical" evidence="6">
    <location>
        <begin position="12"/>
        <end position="35"/>
    </location>
</feature>
<feature type="transmembrane region" description="Helical" evidence="6">
    <location>
        <begin position="474"/>
        <end position="496"/>
    </location>
</feature>
<dbReference type="InterPro" id="IPR002797">
    <property type="entry name" value="Polysacc_synth"/>
</dbReference>
<feature type="transmembrane region" description="Helical" evidence="6">
    <location>
        <begin position="402"/>
        <end position="424"/>
    </location>
</feature>
<gene>
    <name evidence="7" type="ordered locus">Dtox_1366</name>
</gene>
<feature type="transmembrane region" description="Helical" evidence="6">
    <location>
        <begin position="161"/>
        <end position="176"/>
    </location>
</feature>
<dbReference type="HOGENOM" id="CLU_022017_2_0_9"/>
<comment type="subcellular location">
    <subcellularLocation>
        <location evidence="1">Cell membrane</location>
        <topology evidence="1">Multi-pass membrane protein</topology>
    </subcellularLocation>
</comment>
<feature type="transmembrane region" description="Helical" evidence="6">
    <location>
        <begin position="444"/>
        <end position="462"/>
    </location>
</feature>
<dbReference type="CDD" id="cd13124">
    <property type="entry name" value="MATE_SpoVB_like"/>
    <property type="match status" value="1"/>
</dbReference>
<evidence type="ECO:0000256" key="5">
    <source>
        <dbReference type="ARBA" id="ARBA00023136"/>
    </source>
</evidence>
<sequence length="516" mass="56714">MTRQSFIYGAMVLLAAALINRIIGFIYQIIMIRLIQPEGIGLFNMVYPIYVLVLVVATAGIPLSISKLVAEETARHNFAGARNIFHVSLFYLTAFSLLCTAGIVWAAPLLLKYIFPNPKVYYSFLCLVPGIIIVSICSAFRGYFQGLQRMTPTAATQTIEQLVRITIGLAAAYLLLPRGLEYAAIGVSLGVVCGELSGFLLMLIIYFQHRPYLQHKRQKTSLEFAANSKRIFHLAAPITLTRFVATGLMSLEAILIPQQLQAIGLSLKASTSIYGQLAGIAETLLFTPTVITISLATALVPAISDAMAQNNITMVHNRINKSLRITILTGLPSAAVLAVLANEICGILFGYSETGFILSLLALGGPFLYFTQTTTGILQGLGNATKPFKNMVAASLFKIFGIYYFTGLWGIRGAAISLSASYLIMAVMNYLDLQYLTGYKLNPVIHLFKPFLAVTGMAYFMWQANIYINHHHTINLFSLIFILLCGTVVYLSLLVATKTIDMDDFKQITGFLKPRF</sequence>
<keyword evidence="5 6" id="KW-0472">Membrane</keyword>
<keyword evidence="3 6" id="KW-0812">Transmembrane</keyword>
<dbReference type="Pfam" id="PF01943">
    <property type="entry name" value="Polysacc_synt"/>
    <property type="match status" value="1"/>
</dbReference>
<evidence type="ECO:0000256" key="4">
    <source>
        <dbReference type="ARBA" id="ARBA00022989"/>
    </source>
</evidence>
<evidence type="ECO:0000256" key="6">
    <source>
        <dbReference type="SAM" id="Phobius"/>
    </source>
</evidence>
<evidence type="ECO:0000313" key="7">
    <source>
        <dbReference type="EMBL" id="ACV62242.1"/>
    </source>
</evidence>
<name>C8W6F3_DESAS</name>
<evidence type="ECO:0000256" key="2">
    <source>
        <dbReference type="ARBA" id="ARBA00022475"/>
    </source>
</evidence>
<proteinExistence type="predicted"/>